<organism evidence="2 3">
    <name type="scientific">Elysia marginata</name>
    <dbReference type="NCBI Taxonomy" id="1093978"/>
    <lineage>
        <taxon>Eukaryota</taxon>
        <taxon>Metazoa</taxon>
        <taxon>Spiralia</taxon>
        <taxon>Lophotrochozoa</taxon>
        <taxon>Mollusca</taxon>
        <taxon>Gastropoda</taxon>
        <taxon>Heterobranchia</taxon>
        <taxon>Euthyneura</taxon>
        <taxon>Panpulmonata</taxon>
        <taxon>Sacoglossa</taxon>
        <taxon>Placobranchoidea</taxon>
        <taxon>Plakobranchidae</taxon>
        <taxon>Elysia</taxon>
    </lineage>
</organism>
<reference evidence="2 3" key="1">
    <citation type="journal article" date="2021" name="Elife">
        <title>Chloroplast acquisition without the gene transfer in kleptoplastic sea slugs, Plakobranchus ocellatus.</title>
        <authorList>
            <person name="Maeda T."/>
            <person name="Takahashi S."/>
            <person name="Yoshida T."/>
            <person name="Shimamura S."/>
            <person name="Takaki Y."/>
            <person name="Nagai Y."/>
            <person name="Toyoda A."/>
            <person name="Suzuki Y."/>
            <person name="Arimoto A."/>
            <person name="Ishii H."/>
            <person name="Satoh N."/>
            <person name="Nishiyama T."/>
            <person name="Hasebe M."/>
            <person name="Maruyama T."/>
            <person name="Minagawa J."/>
            <person name="Obokata J."/>
            <person name="Shigenobu S."/>
        </authorList>
    </citation>
    <scope>NUCLEOTIDE SEQUENCE [LARGE SCALE GENOMIC DNA]</scope>
</reference>
<name>A0AAV4F247_9GAST</name>
<comment type="caution">
    <text evidence="2">The sequence shown here is derived from an EMBL/GenBank/DDBJ whole genome shotgun (WGS) entry which is preliminary data.</text>
</comment>
<evidence type="ECO:0000313" key="3">
    <source>
        <dbReference type="Proteomes" id="UP000762676"/>
    </source>
</evidence>
<dbReference type="AlphaFoldDB" id="A0AAV4F247"/>
<dbReference type="EMBL" id="BMAT01000477">
    <property type="protein sequence ID" value="GFR67044.1"/>
    <property type="molecule type" value="Genomic_DNA"/>
</dbReference>
<gene>
    <name evidence="2" type="ORF">ElyMa_000243500</name>
</gene>
<feature type="region of interest" description="Disordered" evidence="1">
    <location>
        <begin position="42"/>
        <end position="89"/>
    </location>
</feature>
<dbReference type="Proteomes" id="UP000762676">
    <property type="component" value="Unassembled WGS sequence"/>
</dbReference>
<keyword evidence="3" id="KW-1185">Reference proteome</keyword>
<sequence>MLLNHLPLQTCSKQLETNSCCSDYDHRTVVWGCRLHDYVNDGDDYNHNDDGDDDDGDDDDDDDDDDIDDDDDDNDDDDDDDDDEDDDDNDRMLCRFELFHPSFQIVSFYNTPM</sequence>
<protein>
    <submittedName>
        <fullName evidence="2">Uncharacterized protein</fullName>
    </submittedName>
</protein>
<evidence type="ECO:0000256" key="1">
    <source>
        <dbReference type="SAM" id="MobiDB-lite"/>
    </source>
</evidence>
<proteinExistence type="predicted"/>
<accession>A0AAV4F247</accession>
<feature type="compositionally biased region" description="Acidic residues" evidence="1">
    <location>
        <begin position="50"/>
        <end position="89"/>
    </location>
</feature>
<evidence type="ECO:0000313" key="2">
    <source>
        <dbReference type="EMBL" id="GFR67044.1"/>
    </source>
</evidence>